<dbReference type="InterPro" id="IPR013979">
    <property type="entry name" value="TIF_beta_prop-like"/>
</dbReference>
<evidence type="ECO:0000259" key="5">
    <source>
        <dbReference type="Pfam" id="PF08662"/>
    </source>
</evidence>
<keyword evidence="7" id="KW-1185">Reference proteome</keyword>
<dbReference type="Pfam" id="PF08662">
    <property type="entry name" value="eIF2A"/>
    <property type="match status" value="1"/>
</dbReference>
<dbReference type="SMART" id="SM00320">
    <property type="entry name" value="WD40"/>
    <property type="match status" value="4"/>
</dbReference>
<dbReference type="InterPro" id="IPR015943">
    <property type="entry name" value="WD40/YVTN_repeat-like_dom_sf"/>
</dbReference>
<evidence type="ECO:0000256" key="3">
    <source>
        <dbReference type="PROSITE-ProRule" id="PRU00221"/>
    </source>
</evidence>
<feature type="repeat" description="WD" evidence="3">
    <location>
        <begin position="596"/>
        <end position="634"/>
    </location>
</feature>
<dbReference type="GO" id="GO:0000027">
    <property type="term" value="P:ribosomal large subunit assembly"/>
    <property type="evidence" value="ECO:0007669"/>
    <property type="project" value="TreeGrafter"/>
</dbReference>
<dbReference type="RefSeq" id="WP_126630580.1">
    <property type="nucleotide sequence ID" value="NZ_BIFT01000002.1"/>
</dbReference>
<keyword evidence="2" id="KW-0677">Repeat</keyword>
<dbReference type="Gene3D" id="2.130.10.10">
    <property type="entry name" value="YVTN repeat-like/Quinoprotein amine dehydrogenase"/>
    <property type="match status" value="2"/>
</dbReference>
<evidence type="ECO:0000256" key="4">
    <source>
        <dbReference type="SAM" id="MobiDB-lite"/>
    </source>
</evidence>
<comment type="caution">
    <text evidence="6">The sequence shown here is derived from an EMBL/GenBank/DDBJ whole genome shotgun (WGS) entry which is preliminary data.</text>
</comment>
<dbReference type="InterPro" id="IPR036322">
    <property type="entry name" value="WD40_repeat_dom_sf"/>
</dbReference>
<dbReference type="SUPFAM" id="SSF50978">
    <property type="entry name" value="WD40 repeat-like"/>
    <property type="match status" value="1"/>
</dbReference>
<sequence length="634" mass="69766">MEKNDSDYQEPPDALSLRRSIRSGEKRQDADSPLPPLTYLGLGSPLVCTLSTEQLVANLRHSDWTIRVETLKSLERGQRQIPLADILSSLQDEHKAVRAAAVRVLGKSNDDLSLDPLLAALYDPDWHVRSCALMALGKHVQRVPLDQLLYALGDQDESVRAAAVTTLGKLGIQAPLEPLISALQDHSWIVREAAVMALGALGDRTPMDILQQAMADKDSHVHQAAEALLQQPATEVFGRPQELVIEPPVSSCEPPPSTDTFATSYLSDHHQRLNFPIVISHIRRASHGIISIMISLACIVALLLALKVPLTAPTTINPIIDQMHYHAVTGGSARIKWLGKTQFAWSDEQGSVGIADTLFRQVVTLYHTPARILDLARVDNAFYTVEFQDSTIFVRKDNQKVIFSLPTTSQIPRAFFSPDGKYVALALNEPGAITTISVWNTTTGRHVSSYTAQQGTITNISWPDTGSILASVNTAIDRDGQSSWKIELWDMHTGQSVLTQTSIPYINLSQRVIALSWSPDGTRLAYTLADGVVHIHDHITLIDGTYNTRSLLNNDWDGAISWSPDGRYLAATNVNGHVEIWNVSGDTNDGHLVCTYLRHKTPVQSVVWVPNSTIDRLASIDTSGNLFIWDIKAN</sequence>
<dbReference type="PANTHER" id="PTHR19848">
    <property type="entry name" value="WD40 REPEAT PROTEIN"/>
    <property type="match status" value="1"/>
</dbReference>
<dbReference type="AlphaFoldDB" id="A0A402BGF0"/>
<evidence type="ECO:0000313" key="7">
    <source>
        <dbReference type="Proteomes" id="UP000287171"/>
    </source>
</evidence>
<reference evidence="7" key="1">
    <citation type="submission" date="2018-12" db="EMBL/GenBank/DDBJ databases">
        <title>Tengunoibacter tsumagoiensis gen. nov., sp. nov., Dictyobacter kobayashii sp. nov., D. alpinus sp. nov., and D. joshuensis sp. nov. and description of Dictyobacteraceae fam. nov. within the order Ktedonobacterales isolated from Tengu-no-mugimeshi.</title>
        <authorList>
            <person name="Wang C.M."/>
            <person name="Zheng Y."/>
            <person name="Sakai Y."/>
            <person name="Toyoda A."/>
            <person name="Minakuchi Y."/>
            <person name="Abe K."/>
            <person name="Yokota A."/>
            <person name="Yabe S."/>
        </authorList>
    </citation>
    <scope>NUCLEOTIDE SEQUENCE [LARGE SCALE GENOMIC DNA]</scope>
    <source>
        <strain evidence="7">Uno16</strain>
    </source>
</reference>
<dbReference type="SUPFAM" id="SSF48371">
    <property type="entry name" value="ARM repeat"/>
    <property type="match status" value="1"/>
</dbReference>
<dbReference type="PANTHER" id="PTHR19848:SF0">
    <property type="entry name" value="NOTCHLESS PROTEIN HOMOLOG 1"/>
    <property type="match status" value="1"/>
</dbReference>
<accession>A0A402BGF0</accession>
<organism evidence="6 7">
    <name type="scientific">Dictyobacter alpinus</name>
    <dbReference type="NCBI Taxonomy" id="2014873"/>
    <lineage>
        <taxon>Bacteria</taxon>
        <taxon>Bacillati</taxon>
        <taxon>Chloroflexota</taxon>
        <taxon>Ktedonobacteria</taxon>
        <taxon>Ktedonobacterales</taxon>
        <taxon>Dictyobacteraceae</taxon>
        <taxon>Dictyobacter</taxon>
    </lineage>
</organism>
<evidence type="ECO:0000256" key="1">
    <source>
        <dbReference type="ARBA" id="ARBA00022574"/>
    </source>
</evidence>
<gene>
    <name evidence="6" type="ORF">KDA_59820</name>
</gene>
<dbReference type="SMART" id="SM00567">
    <property type="entry name" value="EZ_HEAT"/>
    <property type="match status" value="4"/>
</dbReference>
<dbReference type="PROSITE" id="PS50294">
    <property type="entry name" value="WD_REPEATS_REGION"/>
    <property type="match status" value="1"/>
</dbReference>
<feature type="domain" description="Translation initiation factor beta propellor-like" evidence="5">
    <location>
        <begin position="460"/>
        <end position="584"/>
    </location>
</feature>
<feature type="region of interest" description="Disordered" evidence="4">
    <location>
        <begin position="1"/>
        <end position="35"/>
    </location>
</feature>
<keyword evidence="1 3" id="KW-0853">WD repeat</keyword>
<dbReference type="PROSITE" id="PS50082">
    <property type="entry name" value="WD_REPEATS_2"/>
    <property type="match status" value="2"/>
</dbReference>
<evidence type="ECO:0000313" key="6">
    <source>
        <dbReference type="EMBL" id="GCE30498.1"/>
    </source>
</evidence>
<protein>
    <recommendedName>
        <fullName evidence="5">Translation initiation factor beta propellor-like domain-containing protein</fullName>
    </recommendedName>
</protein>
<proteinExistence type="predicted"/>
<dbReference type="EMBL" id="BIFT01000002">
    <property type="protein sequence ID" value="GCE30498.1"/>
    <property type="molecule type" value="Genomic_DNA"/>
</dbReference>
<dbReference type="OrthoDB" id="144556at2"/>
<dbReference type="Gene3D" id="1.25.10.10">
    <property type="entry name" value="Leucine-rich Repeat Variant"/>
    <property type="match status" value="1"/>
</dbReference>
<dbReference type="InterPro" id="IPR011989">
    <property type="entry name" value="ARM-like"/>
</dbReference>
<dbReference type="Pfam" id="PF13646">
    <property type="entry name" value="HEAT_2"/>
    <property type="match status" value="2"/>
</dbReference>
<dbReference type="InterPro" id="IPR004155">
    <property type="entry name" value="PBS_lyase_HEAT"/>
</dbReference>
<dbReference type="InterPro" id="IPR001680">
    <property type="entry name" value="WD40_rpt"/>
</dbReference>
<dbReference type="InterPro" id="IPR016024">
    <property type="entry name" value="ARM-type_fold"/>
</dbReference>
<evidence type="ECO:0000256" key="2">
    <source>
        <dbReference type="ARBA" id="ARBA00022737"/>
    </source>
</evidence>
<dbReference type="Proteomes" id="UP000287171">
    <property type="component" value="Unassembled WGS sequence"/>
</dbReference>
<feature type="repeat" description="WD" evidence="3">
    <location>
        <begin position="559"/>
        <end position="584"/>
    </location>
</feature>
<name>A0A402BGF0_9CHLR</name>